<dbReference type="AlphaFoldDB" id="A0A9N8YQT4"/>
<feature type="transmembrane region" description="Helical" evidence="6">
    <location>
        <begin position="319"/>
        <end position="338"/>
    </location>
</feature>
<evidence type="ECO:0000256" key="2">
    <source>
        <dbReference type="ARBA" id="ARBA00022692"/>
    </source>
</evidence>
<keyword evidence="4 6" id="KW-0472">Membrane</keyword>
<gene>
    <name evidence="7" type="ORF">DEBURN_LOCUS1368</name>
</gene>
<feature type="region of interest" description="Disordered" evidence="5">
    <location>
        <begin position="488"/>
        <end position="510"/>
    </location>
</feature>
<feature type="transmembrane region" description="Helical" evidence="6">
    <location>
        <begin position="145"/>
        <end position="166"/>
    </location>
</feature>
<keyword evidence="8" id="KW-1185">Reference proteome</keyword>
<accession>A0A9N8YQT4</accession>
<feature type="compositionally biased region" description="Basic and acidic residues" evidence="5">
    <location>
        <begin position="590"/>
        <end position="605"/>
    </location>
</feature>
<evidence type="ECO:0000313" key="8">
    <source>
        <dbReference type="Proteomes" id="UP000789706"/>
    </source>
</evidence>
<feature type="transmembrane region" description="Helical" evidence="6">
    <location>
        <begin position="227"/>
        <end position="251"/>
    </location>
</feature>
<proteinExistence type="predicted"/>
<evidence type="ECO:0000256" key="6">
    <source>
        <dbReference type="SAM" id="Phobius"/>
    </source>
</evidence>
<feature type="transmembrane region" description="Helical" evidence="6">
    <location>
        <begin position="286"/>
        <end position="307"/>
    </location>
</feature>
<dbReference type="OrthoDB" id="2282627at2759"/>
<comment type="subcellular location">
    <subcellularLocation>
        <location evidence="1">Membrane</location>
        <topology evidence="1">Multi-pass membrane protein</topology>
    </subcellularLocation>
</comment>
<evidence type="ECO:0000256" key="4">
    <source>
        <dbReference type="ARBA" id="ARBA00023136"/>
    </source>
</evidence>
<dbReference type="GO" id="GO:0005886">
    <property type="term" value="C:plasma membrane"/>
    <property type="evidence" value="ECO:0007669"/>
    <property type="project" value="TreeGrafter"/>
</dbReference>
<evidence type="ECO:0000256" key="1">
    <source>
        <dbReference type="ARBA" id="ARBA00004141"/>
    </source>
</evidence>
<sequence>MRINGTNTNSTYNSTNVDFNSTYVNSNSTYVGSNSTNTDYNSTNTDYNSTNTDYNSTYTDYNSTDYNSTYTDYVDYPDNPDYNIDLDKINQDNGLRILNTDLISLRLTAVISFVDIINGAVVIAYSRYKPKDTSTCTFIGWGMSFFPELYLFVTVMIAFNLQVVFLHRKKVSSFSDRWYLPVALIAAIVINLPPLIYNRFGFDVKGFQCLYRDSRSVASEWWKFATFMVPITLAMIYCTLVLAVVVCKLIFEHRKLAEAIQTQSSVTLTAKARRQKILLLKLVSRISLYAAIPLINISGIIVEYSYHIFSGHKNTPKPLHYWAIIGSCLPAFLFDPAIHNAMRKVKKDLIDTYGYEKCDSFTISLNSPPLSPSEDRPILKWFVRTFLDKRQYPMLRNGLSTSVWSDQDEKFSSGSSNSGTFSSQSLGYDYRKGNGIHKHMYDIYSNRNNDKGKKTFMKRLSKVLTPSDDPVQLEITTTTETETVVTSADSSTGSFESEMNLASSCNSTPPLSSYNDRSRLIYEPNSNGGGRGGSFLLPHKLGKNSTINIHLHQYQYPSTASVLGHVEAGASASSSSTSFSRNRLLRQQQRQKEAEIKMNLHKKSDSTSSIASRDSVDNEISAY</sequence>
<dbReference type="Proteomes" id="UP000789706">
    <property type="component" value="Unassembled WGS sequence"/>
</dbReference>
<evidence type="ECO:0000256" key="3">
    <source>
        <dbReference type="ARBA" id="ARBA00022989"/>
    </source>
</evidence>
<feature type="transmembrane region" description="Helical" evidence="6">
    <location>
        <begin position="105"/>
        <end position="125"/>
    </location>
</feature>
<dbReference type="GO" id="GO:0004930">
    <property type="term" value="F:G protein-coupled receptor activity"/>
    <property type="evidence" value="ECO:0007669"/>
    <property type="project" value="TreeGrafter"/>
</dbReference>
<feature type="transmembrane region" description="Helical" evidence="6">
    <location>
        <begin position="178"/>
        <end position="197"/>
    </location>
</feature>
<dbReference type="EMBL" id="CAJVPK010000059">
    <property type="protein sequence ID" value="CAG8440025.1"/>
    <property type="molecule type" value="Genomic_DNA"/>
</dbReference>
<comment type="caution">
    <text evidence="7">The sequence shown here is derived from an EMBL/GenBank/DDBJ whole genome shotgun (WGS) entry which is preliminary data.</text>
</comment>
<name>A0A9N8YQT4_9GLOM</name>
<dbReference type="PANTHER" id="PTHR23112:SF0">
    <property type="entry name" value="TRANSMEMBRANE PROTEIN 116"/>
    <property type="match status" value="1"/>
</dbReference>
<keyword evidence="2 6" id="KW-0812">Transmembrane</keyword>
<dbReference type="PANTHER" id="PTHR23112">
    <property type="entry name" value="G PROTEIN-COUPLED RECEPTOR 157-RELATED"/>
    <property type="match status" value="1"/>
</dbReference>
<feature type="region of interest" description="Disordered" evidence="5">
    <location>
        <begin position="572"/>
        <end position="623"/>
    </location>
</feature>
<reference evidence="7" key="1">
    <citation type="submission" date="2021-06" db="EMBL/GenBank/DDBJ databases">
        <authorList>
            <person name="Kallberg Y."/>
            <person name="Tangrot J."/>
            <person name="Rosling A."/>
        </authorList>
    </citation>
    <scope>NUCLEOTIDE SEQUENCE</scope>
    <source>
        <strain evidence="7">AZ414A</strain>
    </source>
</reference>
<evidence type="ECO:0000313" key="7">
    <source>
        <dbReference type="EMBL" id="CAG8440025.1"/>
    </source>
</evidence>
<feature type="compositionally biased region" description="Low complexity" evidence="5">
    <location>
        <begin position="572"/>
        <end position="588"/>
    </location>
</feature>
<protein>
    <submittedName>
        <fullName evidence="7">6872_t:CDS:1</fullName>
    </submittedName>
</protein>
<organism evidence="7 8">
    <name type="scientific">Diversispora eburnea</name>
    <dbReference type="NCBI Taxonomy" id="1213867"/>
    <lineage>
        <taxon>Eukaryota</taxon>
        <taxon>Fungi</taxon>
        <taxon>Fungi incertae sedis</taxon>
        <taxon>Mucoromycota</taxon>
        <taxon>Glomeromycotina</taxon>
        <taxon>Glomeromycetes</taxon>
        <taxon>Diversisporales</taxon>
        <taxon>Diversisporaceae</taxon>
        <taxon>Diversispora</taxon>
    </lineage>
</organism>
<keyword evidence="3 6" id="KW-1133">Transmembrane helix</keyword>
<dbReference type="GO" id="GO:0007189">
    <property type="term" value="P:adenylate cyclase-activating G protein-coupled receptor signaling pathway"/>
    <property type="evidence" value="ECO:0007669"/>
    <property type="project" value="TreeGrafter"/>
</dbReference>
<dbReference type="Gene3D" id="1.20.1070.10">
    <property type="entry name" value="Rhodopsin 7-helix transmembrane proteins"/>
    <property type="match status" value="1"/>
</dbReference>
<evidence type="ECO:0000256" key="5">
    <source>
        <dbReference type="SAM" id="MobiDB-lite"/>
    </source>
</evidence>